<evidence type="ECO:0000313" key="3">
    <source>
        <dbReference type="EMBL" id="ELS52793.1"/>
    </source>
</evidence>
<proteinExistence type="predicted"/>
<gene>
    <name evidence="3" type="ORF">STVIR_6234</name>
</gene>
<dbReference type="InterPro" id="IPR045745">
    <property type="entry name" value="HTH_58_Actinobacteria-type"/>
</dbReference>
<organism evidence="3 4">
    <name type="scientific">Streptomyces viridochromogenes Tue57</name>
    <dbReference type="NCBI Taxonomy" id="1160705"/>
    <lineage>
        <taxon>Bacteria</taxon>
        <taxon>Bacillati</taxon>
        <taxon>Actinomycetota</taxon>
        <taxon>Actinomycetes</taxon>
        <taxon>Kitasatosporales</taxon>
        <taxon>Streptomycetaceae</taxon>
        <taxon>Streptomyces</taxon>
    </lineage>
</organism>
<dbReference type="Gene3D" id="1.10.10.60">
    <property type="entry name" value="Homeodomain-like"/>
    <property type="match status" value="1"/>
</dbReference>
<reference evidence="3 4" key="1">
    <citation type="journal article" date="2013" name="Genome Announc.">
        <title>Draft Genome Sequence of Streptomyces viridochromogenes Strain Tu57, Producer of Avilamycin.</title>
        <authorList>
            <person name="Gruning B.A."/>
            <person name="Erxleben A."/>
            <person name="Hahnlein A."/>
            <person name="Gunther S."/>
        </authorList>
    </citation>
    <scope>NUCLEOTIDE SEQUENCE [LARGE SCALE GENOMIC DNA]</scope>
    <source>
        <strain evidence="3 4">Tue57</strain>
    </source>
</reference>
<sequence length="177" mass="19838">MVTPESLRQKYESGATVDELVAASGLSYGTVLNRLHEAGTEMRTSWQTRRMRQDPQARQRLAAHLRALYEQRGATLTELATAGAGTRRAARRLLIEAGGAVRTPQQTLRIRAAARAAERHKLALTLRARYEAGTTVPELAEDCNYSMATVYRLLHQARTPMRPQHNHGPARDMRKRP</sequence>
<dbReference type="AlphaFoldDB" id="L8P9E3"/>
<evidence type="ECO:0000259" key="2">
    <source>
        <dbReference type="Pfam" id="PF19575"/>
    </source>
</evidence>
<evidence type="ECO:0000313" key="4">
    <source>
        <dbReference type="Proteomes" id="UP000011205"/>
    </source>
</evidence>
<comment type="caution">
    <text evidence="3">The sequence shown here is derived from an EMBL/GenBank/DDBJ whole genome shotgun (WGS) entry which is preliminary data.</text>
</comment>
<dbReference type="PATRIC" id="fig|1160705.3.peg.6160"/>
<name>L8P9E3_STRVR</name>
<dbReference type="Pfam" id="PF19575">
    <property type="entry name" value="HTH_58"/>
    <property type="match status" value="2"/>
</dbReference>
<feature type="domain" description="Helix-turn-helix" evidence="2">
    <location>
        <begin position="117"/>
        <end position="163"/>
    </location>
</feature>
<accession>L8P9E3</accession>
<dbReference type="EMBL" id="AMLP01000194">
    <property type="protein sequence ID" value="ELS52793.1"/>
    <property type="molecule type" value="Genomic_DNA"/>
</dbReference>
<dbReference type="Proteomes" id="UP000011205">
    <property type="component" value="Unassembled WGS sequence"/>
</dbReference>
<feature type="region of interest" description="Disordered" evidence="1">
    <location>
        <begin position="158"/>
        <end position="177"/>
    </location>
</feature>
<evidence type="ECO:0000256" key="1">
    <source>
        <dbReference type="SAM" id="MobiDB-lite"/>
    </source>
</evidence>
<feature type="domain" description="Helix-turn-helix" evidence="2">
    <location>
        <begin position="5"/>
        <end position="44"/>
    </location>
</feature>
<protein>
    <recommendedName>
        <fullName evidence="2">Helix-turn-helix domain-containing protein</fullName>
    </recommendedName>
</protein>